<dbReference type="InterPro" id="IPR036397">
    <property type="entry name" value="RNaseH_sf"/>
</dbReference>
<dbReference type="InterPro" id="IPR044730">
    <property type="entry name" value="RNase_H-like_dom_plant"/>
</dbReference>
<dbReference type="Proteomes" id="UP001165190">
    <property type="component" value="Unassembled WGS sequence"/>
</dbReference>
<dbReference type="GO" id="GO:0003676">
    <property type="term" value="F:nucleic acid binding"/>
    <property type="evidence" value="ECO:0007669"/>
    <property type="project" value="InterPro"/>
</dbReference>
<dbReference type="SUPFAM" id="SSF53098">
    <property type="entry name" value="Ribonuclease H-like"/>
    <property type="match status" value="1"/>
</dbReference>
<dbReference type="GO" id="GO:0004523">
    <property type="term" value="F:RNA-DNA hybrid ribonuclease activity"/>
    <property type="evidence" value="ECO:0007669"/>
    <property type="project" value="InterPro"/>
</dbReference>
<dbReference type="Gene3D" id="3.60.10.10">
    <property type="entry name" value="Endonuclease/exonuclease/phosphatase"/>
    <property type="match status" value="1"/>
</dbReference>
<evidence type="ECO:0000259" key="1">
    <source>
        <dbReference type="PROSITE" id="PS50878"/>
    </source>
</evidence>
<dbReference type="InterPro" id="IPR043502">
    <property type="entry name" value="DNA/RNA_pol_sf"/>
</dbReference>
<dbReference type="CDD" id="cd01650">
    <property type="entry name" value="RT_nLTR_like"/>
    <property type="match status" value="1"/>
</dbReference>
<dbReference type="SUPFAM" id="SSF56672">
    <property type="entry name" value="DNA/RNA polymerases"/>
    <property type="match status" value="1"/>
</dbReference>
<dbReference type="PANTHER" id="PTHR33116:SF86">
    <property type="entry name" value="REVERSE TRANSCRIPTASE DOMAIN-CONTAINING PROTEIN"/>
    <property type="match status" value="1"/>
</dbReference>
<feature type="domain" description="Reverse transcriptase" evidence="1">
    <location>
        <begin position="449"/>
        <end position="731"/>
    </location>
</feature>
<dbReference type="PANTHER" id="PTHR33116">
    <property type="entry name" value="REVERSE TRANSCRIPTASE ZINC-BINDING DOMAIN-CONTAINING PROTEIN-RELATED-RELATED"/>
    <property type="match status" value="1"/>
</dbReference>
<dbReference type="Pfam" id="PF13456">
    <property type="entry name" value="RVT_3"/>
    <property type="match status" value="1"/>
</dbReference>
<dbReference type="InterPro" id="IPR026960">
    <property type="entry name" value="RVT-Znf"/>
</dbReference>
<dbReference type="InterPro" id="IPR002156">
    <property type="entry name" value="RNaseH_domain"/>
</dbReference>
<dbReference type="InterPro" id="IPR036691">
    <property type="entry name" value="Endo/exonu/phosph_ase_sf"/>
</dbReference>
<evidence type="ECO:0000313" key="3">
    <source>
        <dbReference type="Proteomes" id="UP001165190"/>
    </source>
</evidence>
<dbReference type="Pfam" id="PF00078">
    <property type="entry name" value="RVT_1"/>
    <property type="match status" value="1"/>
</dbReference>
<dbReference type="Gene3D" id="3.30.420.10">
    <property type="entry name" value="Ribonuclease H-like superfamily/Ribonuclease H"/>
    <property type="match status" value="1"/>
</dbReference>
<sequence>MKTLSWNVRGLGGSRTQQRLRHMLRDINPSVIFLVETKLQSSRMEKFRKSRGFVNGIDVSSNGRSGGLSLAWKRDCKVSLRSFSDSHIDVLFDEDNDGVSWRCTGFYGAPQEQNRRQSWNLLRLLNDSPSIPWLVIGDFNELLFSHEKRGGRLRSARQMDDFREALNECSLEDIGFQGQWFTWEWGRLQSNNIRERLDRGVANQLWCDLFPHYTLEHLGHSFLDHCPLLLSSNMGQNIGGRAFHFRFEASWLLEDTCEAEVTRLWNSASVSVPDRLHTVSVGLDSWFRRIKKAKNIKMKDLKKRLNELNELQPSDSVLGDILDTKIALNLEMDREELYWEQRARANWLKHGDRNTRFFHRFATSRHRRNRINKLIGDGGIQVDTEKEISELATSYFESLFTSQATIDPAMVLEGISPCITPEMNKALLADFTSEEILIALQAMSPLKASGEDGVQPISRINSTYVVLIPKITNPTTMTHFRPISLCNVLVKMVTKVLANRLQSFIHLCIDEAQSAFLPGRLISDNVIAAYEILHSYKQKRSGRKGSFALKLDMAKAYDRVEWSFLVAVMKKLGFAQQWTDLLMSCISTVSYSIVINGKVGDAFVPTRGLRQGDPISPYLFLLCSEGLSSLLRTASISGSLQGARIARGAPLVTHLLFADDSIIFGEASSSAATNLKNILHTYSQCSGQLINFEKSSLFFSSNVSNMRKGEVCSILNAPVLDNLDKYLGLPSMIGRNKRAALAGLKDRFKGSTDHWNTRLLSLGGKEVYIKSVLQAIPLYTMACFLLPSSLCKELEAVMAKYWWGQSPSKSGIHWCTWQALCLPKFEGGMGFRDLGKFNLALLAKQGWRLLSNPSSLVARLLRAKRVLESDIYWKVDRGHGLSIWDEWRSDFIAANFNQQDYDNITAIKLSTNGGADVLTCNQEKDGHYSVRSGYRVLLNESVDPSLHKFYDRLWRISCPAKIKILLWKFSRNFVPTRHNLSIKRVTTNVLCPRCQLFREDINHVSHLCSFAKAIWSDFNFRWPSNIDQLDFCQYQNIHSITTFVRSYLIELGALSTSLSHPHTREQVHWSPPQFPFVKLNFDASYSSASKKSWSGCVIRDSEAQILGSAFKTNTDVLSAFEAEALSALQGIKFAKDLGFSNLIVEGDSRSIIKKLASPSVDLSVISHLICDAQNAARSFNTCRFTFIGRNGNIAAHAMADYGRREDTHEGFWVEDAPATVLQVSDEDRRSLAHR</sequence>
<gene>
    <name evidence="2" type="ORF">HRI_001841900</name>
</gene>
<organism evidence="2 3">
    <name type="scientific">Hibiscus trionum</name>
    <name type="common">Flower of an hour</name>
    <dbReference type="NCBI Taxonomy" id="183268"/>
    <lineage>
        <taxon>Eukaryota</taxon>
        <taxon>Viridiplantae</taxon>
        <taxon>Streptophyta</taxon>
        <taxon>Embryophyta</taxon>
        <taxon>Tracheophyta</taxon>
        <taxon>Spermatophyta</taxon>
        <taxon>Magnoliopsida</taxon>
        <taxon>eudicotyledons</taxon>
        <taxon>Gunneridae</taxon>
        <taxon>Pentapetalae</taxon>
        <taxon>rosids</taxon>
        <taxon>malvids</taxon>
        <taxon>Malvales</taxon>
        <taxon>Malvaceae</taxon>
        <taxon>Malvoideae</taxon>
        <taxon>Hibiscus</taxon>
    </lineage>
</organism>
<dbReference type="PROSITE" id="PS50878">
    <property type="entry name" value="RT_POL"/>
    <property type="match status" value="1"/>
</dbReference>
<dbReference type="CDD" id="cd06222">
    <property type="entry name" value="RNase_H_like"/>
    <property type="match status" value="1"/>
</dbReference>
<evidence type="ECO:0000313" key="2">
    <source>
        <dbReference type="EMBL" id="GMI81726.1"/>
    </source>
</evidence>
<dbReference type="InterPro" id="IPR000477">
    <property type="entry name" value="RT_dom"/>
</dbReference>
<accession>A0A9W7LZ82</accession>
<dbReference type="Pfam" id="PF13966">
    <property type="entry name" value="zf-RVT"/>
    <property type="match status" value="1"/>
</dbReference>
<dbReference type="OrthoDB" id="9802488at2759"/>
<proteinExistence type="predicted"/>
<dbReference type="InterPro" id="IPR005135">
    <property type="entry name" value="Endo/exonuclease/phosphatase"/>
</dbReference>
<dbReference type="Pfam" id="PF03372">
    <property type="entry name" value="Exo_endo_phos"/>
    <property type="match status" value="1"/>
</dbReference>
<dbReference type="SUPFAM" id="SSF56219">
    <property type="entry name" value="DNase I-like"/>
    <property type="match status" value="1"/>
</dbReference>
<dbReference type="InterPro" id="IPR012337">
    <property type="entry name" value="RNaseH-like_sf"/>
</dbReference>
<dbReference type="EMBL" id="BSYR01000019">
    <property type="protein sequence ID" value="GMI81726.1"/>
    <property type="molecule type" value="Genomic_DNA"/>
</dbReference>
<dbReference type="AlphaFoldDB" id="A0A9W7LZ82"/>
<reference evidence="2" key="1">
    <citation type="submission" date="2023-05" db="EMBL/GenBank/DDBJ databases">
        <title>Genome and transcriptome analyses reveal genes involved in the formation of fine ridges on petal epidermal cells in Hibiscus trionum.</title>
        <authorList>
            <person name="Koshimizu S."/>
            <person name="Masuda S."/>
            <person name="Ishii T."/>
            <person name="Shirasu K."/>
            <person name="Hoshino A."/>
            <person name="Arita M."/>
        </authorList>
    </citation>
    <scope>NUCLEOTIDE SEQUENCE</scope>
    <source>
        <strain evidence="2">Hamamatsu line</strain>
    </source>
</reference>
<comment type="caution">
    <text evidence="2">The sequence shown here is derived from an EMBL/GenBank/DDBJ whole genome shotgun (WGS) entry which is preliminary data.</text>
</comment>
<name>A0A9W7LZ82_HIBTR</name>
<protein>
    <recommendedName>
        <fullName evidence="1">Reverse transcriptase domain-containing protein</fullName>
    </recommendedName>
</protein>
<keyword evidence="3" id="KW-1185">Reference proteome</keyword>